<dbReference type="AlphaFoldDB" id="A0AA39RNK7"/>
<comment type="caution">
    <text evidence="3">The sequence shown here is derived from an EMBL/GenBank/DDBJ whole genome shotgun (WGS) entry which is preliminary data.</text>
</comment>
<feature type="transmembrane region" description="Helical" evidence="2">
    <location>
        <begin position="40"/>
        <end position="65"/>
    </location>
</feature>
<protein>
    <submittedName>
        <fullName evidence="3">Uncharacterized protein</fullName>
    </submittedName>
</protein>
<evidence type="ECO:0000313" key="3">
    <source>
        <dbReference type="EMBL" id="KAK0575969.1"/>
    </source>
</evidence>
<keyword evidence="2" id="KW-1133">Transmembrane helix</keyword>
<dbReference type="Proteomes" id="UP001168877">
    <property type="component" value="Unassembled WGS sequence"/>
</dbReference>
<sequence>MGVGGLGFTSRIDYVLVVMKLTRTVGFKVEMGMNLSDFDLIFMGVYESIELGFMGFTVLCMVVLLKMDFIGLGFMDRELISTTSRRSNLSTLGIWSPLSLATDIPCPSQPAPPLTVYSPELPPCVDSNAYQQATADQPSLPLATAVSPPDFSASSLAHAASAPSPTATAAMNSSGVIRPAPGLSSPTSSPPKSASPPCLVSLQQSMPPMIT</sequence>
<keyword evidence="2" id="KW-0812">Transmembrane</keyword>
<name>A0AA39RNK7_ACESA</name>
<feature type="compositionally biased region" description="Polar residues" evidence="1">
    <location>
        <begin position="201"/>
        <end position="211"/>
    </location>
</feature>
<feature type="compositionally biased region" description="Low complexity" evidence="1">
    <location>
        <begin position="165"/>
        <end position="197"/>
    </location>
</feature>
<reference evidence="3" key="2">
    <citation type="submission" date="2023-06" db="EMBL/GenBank/DDBJ databases">
        <authorList>
            <person name="Swenson N.G."/>
            <person name="Wegrzyn J.L."/>
            <person name="Mcevoy S.L."/>
        </authorList>
    </citation>
    <scope>NUCLEOTIDE SEQUENCE</scope>
    <source>
        <strain evidence="3">NS2018</strain>
        <tissue evidence="3">Leaf</tissue>
    </source>
</reference>
<gene>
    <name evidence="3" type="ORF">LWI29_009746</name>
</gene>
<keyword evidence="4" id="KW-1185">Reference proteome</keyword>
<evidence type="ECO:0000313" key="4">
    <source>
        <dbReference type="Proteomes" id="UP001168877"/>
    </source>
</evidence>
<accession>A0AA39RNK7</accession>
<proteinExistence type="predicted"/>
<evidence type="ECO:0000256" key="2">
    <source>
        <dbReference type="SAM" id="Phobius"/>
    </source>
</evidence>
<keyword evidence="2" id="KW-0472">Membrane</keyword>
<feature type="region of interest" description="Disordered" evidence="1">
    <location>
        <begin position="165"/>
        <end position="211"/>
    </location>
</feature>
<evidence type="ECO:0000256" key="1">
    <source>
        <dbReference type="SAM" id="MobiDB-lite"/>
    </source>
</evidence>
<dbReference type="EMBL" id="JAUESC010000386">
    <property type="protein sequence ID" value="KAK0575969.1"/>
    <property type="molecule type" value="Genomic_DNA"/>
</dbReference>
<organism evidence="3 4">
    <name type="scientific">Acer saccharum</name>
    <name type="common">Sugar maple</name>
    <dbReference type="NCBI Taxonomy" id="4024"/>
    <lineage>
        <taxon>Eukaryota</taxon>
        <taxon>Viridiplantae</taxon>
        <taxon>Streptophyta</taxon>
        <taxon>Embryophyta</taxon>
        <taxon>Tracheophyta</taxon>
        <taxon>Spermatophyta</taxon>
        <taxon>Magnoliopsida</taxon>
        <taxon>eudicotyledons</taxon>
        <taxon>Gunneridae</taxon>
        <taxon>Pentapetalae</taxon>
        <taxon>rosids</taxon>
        <taxon>malvids</taxon>
        <taxon>Sapindales</taxon>
        <taxon>Sapindaceae</taxon>
        <taxon>Hippocastanoideae</taxon>
        <taxon>Acereae</taxon>
        <taxon>Acer</taxon>
    </lineage>
</organism>
<reference evidence="3" key="1">
    <citation type="journal article" date="2022" name="Plant J.">
        <title>Strategies of tolerance reflected in two North American maple genomes.</title>
        <authorList>
            <person name="McEvoy S.L."/>
            <person name="Sezen U.U."/>
            <person name="Trouern-Trend A."/>
            <person name="McMahon S.M."/>
            <person name="Schaberg P.G."/>
            <person name="Yang J."/>
            <person name="Wegrzyn J.L."/>
            <person name="Swenson N.G."/>
        </authorList>
    </citation>
    <scope>NUCLEOTIDE SEQUENCE</scope>
    <source>
        <strain evidence="3">NS2018</strain>
    </source>
</reference>